<dbReference type="AlphaFoldDB" id="A0A0A8ZWI0"/>
<evidence type="ECO:0000313" key="1">
    <source>
        <dbReference type="EMBL" id="JAD43759.1"/>
    </source>
</evidence>
<reference evidence="1" key="2">
    <citation type="journal article" date="2015" name="Data Brief">
        <title>Shoot transcriptome of the giant reed, Arundo donax.</title>
        <authorList>
            <person name="Barrero R.A."/>
            <person name="Guerrero F.D."/>
            <person name="Moolhuijzen P."/>
            <person name="Goolsby J.A."/>
            <person name="Tidwell J."/>
            <person name="Bellgard S.E."/>
            <person name="Bellgard M.I."/>
        </authorList>
    </citation>
    <scope>NUCLEOTIDE SEQUENCE</scope>
    <source>
        <tissue evidence="1">Shoot tissue taken approximately 20 cm above the soil surface</tissue>
    </source>
</reference>
<dbReference type="EMBL" id="GBRH01254136">
    <property type="protein sequence ID" value="JAD43759.1"/>
    <property type="molecule type" value="Transcribed_RNA"/>
</dbReference>
<organism evidence="1">
    <name type="scientific">Arundo donax</name>
    <name type="common">Giant reed</name>
    <name type="synonym">Donax arundinaceus</name>
    <dbReference type="NCBI Taxonomy" id="35708"/>
    <lineage>
        <taxon>Eukaryota</taxon>
        <taxon>Viridiplantae</taxon>
        <taxon>Streptophyta</taxon>
        <taxon>Embryophyta</taxon>
        <taxon>Tracheophyta</taxon>
        <taxon>Spermatophyta</taxon>
        <taxon>Magnoliopsida</taxon>
        <taxon>Liliopsida</taxon>
        <taxon>Poales</taxon>
        <taxon>Poaceae</taxon>
        <taxon>PACMAD clade</taxon>
        <taxon>Arundinoideae</taxon>
        <taxon>Arundineae</taxon>
        <taxon>Arundo</taxon>
    </lineage>
</organism>
<reference evidence="1" key="1">
    <citation type="submission" date="2014-09" db="EMBL/GenBank/DDBJ databases">
        <authorList>
            <person name="Magalhaes I.L.F."/>
            <person name="Oliveira U."/>
            <person name="Santos F.R."/>
            <person name="Vidigal T.H.D.A."/>
            <person name="Brescovit A.D."/>
            <person name="Santos A.J."/>
        </authorList>
    </citation>
    <scope>NUCLEOTIDE SEQUENCE</scope>
    <source>
        <tissue evidence="1">Shoot tissue taken approximately 20 cm above the soil surface</tissue>
    </source>
</reference>
<accession>A0A0A8ZWI0</accession>
<proteinExistence type="predicted"/>
<protein>
    <submittedName>
        <fullName evidence="1">Uncharacterized protein</fullName>
    </submittedName>
</protein>
<sequence length="17" mass="1798">MLGRVQTAMAWSSTGDS</sequence>
<name>A0A0A8ZWI0_ARUDO</name>